<dbReference type="Proteomes" id="UP000011761">
    <property type="component" value="Unassembled WGS sequence"/>
</dbReference>
<feature type="region of interest" description="Disordered" evidence="1">
    <location>
        <begin position="81"/>
        <end position="136"/>
    </location>
</feature>
<name>M2NNB1_BAUPA</name>
<dbReference type="GeneID" id="19109500"/>
<feature type="transmembrane region" description="Helical" evidence="2">
    <location>
        <begin position="46"/>
        <end position="74"/>
    </location>
</feature>
<dbReference type="EMBL" id="KB445550">
    <property type="protein sequence ID" value="EMD00721.1"/>
    <property type="molecule type" value="Genomic_DNA"/>
</dbReference>
<evidence type="ECO:0000256" key="2">
    <source>
        <dbReference type="SAM" id="Phobius"/>
    </source>
</evidence>
<proteinExistence type="predicted"/>
<reference evidence="3 4" key="1">
    <citation type="journal article" date="2012" name="PLoS Pathog.">
        <title>Diverse lifestyles and strategies of plant pathogenesis encoded in the genomes of eighteen Dothideomycetes fungi.</title>
        <authorList>
            <person name="Ohm R.A."/>
            <person name="Feau N."/>
            <person name="Henrissat B."/>
            <person name="Schoch C.L."/>
            <person name="Horwitz B.A."/>
            <person name="Barry K.W."/>
            <person name="Condon B.J."/>
            <person name="Copeland A.C."/>
            <person name="Dhillon B."/>
            <person name="Glaser F."/>
            <person name="Hesse C.N."/>
            <person name="Kosti I."/>
            <person name="LaButti K."/>
            <person name="Lindquist E.A."/>
            <person name="Lucas S."/>
            <person name="Salamov A.A."/>
            <person name="Bradshaw R.E."/>
            <person name="Ciuffetti L."/>
            <person name="Hamelin R.C."/>
            <person name="Kema G.H.J."/>
            <person name="Lawrence C."/>
            <person name="Scott J.A."/>
            <person name="Spatafora J.W."/>
            <person name="Turgeon B.G."/>
            <person name="de Wit P.J.G.M."/>
            <person name="Zhong S."/>
            <person name="Goodwin S.B."/>
            <person name="Grigoriev I.V."/>
        </authorList>
    </citation>
    <scope>NUCLEOTIDE SEQUENCE [LARGE SCALE GENOMIC DNA]</scope>
    <source>
        <strain evidence="3 4">UAMH 10762</strain>
    </source>
</reference>
<protein>
    <submittedName>
        <fullName evidence="3">Uncharacterized protein</fullName>
    </submittedName>
</protein>
<accession>M2NNB1</accession>
<feature type="compositionally biased region" description="Low complexity" evidence="1">
    <location>
        <begin position="108"/>
        <end position="130"/>
    </location>
</feature>
<keyword evidence="2" id="KW-1133">Transmembrane helix</keyword>
<keyword evidence="4" id="KW-1185">Reference proteome</keyword>
<dbReference type="AlphaFoldDB" id="M2NNB1"/>
<dbReference type="KEGG" id="bcom:BAUCODRAFT_180887"/>
<dbReference type="OrthoDB" id="10611160at2759"/>
<sequence length="136" mass="14223">MKFRALQHISAMDGSFIISLKFGMPPPPPPAPPPPNLLAMSRNLGLFIRLFIISGLLIKFCAICRIIGFCMILLRSGIPPPPAPPPPSSEARPPRSGIPPPPTAGCERVGSVPSRSGSSSATSPADSCSTLRLAVS</sequence>
<keyword evidence="2" id="KW-0812">Transmembrane</keyword>
<keyword evidence="2" id="KW-0472">Membrane</keyword>
<evidence type="ECO:0000256" key="1">
    <source>
        <dbReference type="SAM" id="MobiDB-lite"/>
    </source>
</evidence>
<gene>
    <name evidence="3" type="ORF">BAUCODRAFT_180887</name>
</gene>
<evidence type="ECO:0000313" key="4">
    <source>
        <dbReference type="Proteomes" id="UP000011761"/>
    </source>
</evidence>
<organism evidence="3 4">
    <name type="scientific">Baudoinia panamericana (strain UAMH 10762)</name>
    <name type="common">Angels' share fungus</name>
    <name type="synonym">Baudoinia compniacensis (strain UAMH 10762)</name>
    <dbReference type="NCBI Taxonomy" id="717646"/>
    <lineage>
        <taxon>Eukaryota</taxon>
        <taxon>Fungi</taxon>
        <taxon>Dikarya</taxon>
        <taxon>Ascomycota</taxon>
        <taxon>Pezizomycotina</taxon>
        <taxon>Dothideomycetes</taxon>
        <taxon>Dothideomycetidae</taxon>
        <taxon>Mycosphaerellales</taxon>
        <taxon>Teratosphaeriaceae</taxon>
        <taxon>Baudoinia</taxon>
    </lineage>
</organism>
<dbReference type="RefSeq" id="XP_007671905.1">
    <property type="nucleotide sequence ID" value="XM_007673715.1"/>
</dbReference>
<evidence type="ECO:0000313" key="3">
    <source>
        <dbReference type="EMBL" id="EMD00721.1"/>
    </source>
</evidence>
<dbReference type="HOGENOM" id="CLU_1875050_0_0_1"/>